<keyword evidence="4" id="KW-1185">Reference proteome</keyword>
<protein>
    <submittedName>
        <fullName evidence="3">Uncharacterized protein</fullName>
    </submittedName>
</protein>
<sequence>MGAPRLLAILPAVLAAAVVALTIVMLVAGHSESVGDQGYWLSLNTSKIGQQVVVLTPSDITPAITPPAASPSDPLTSIATGLGTLFGGLINNVTGQIDQGVQDLSGQIMADITQALGIKDVYNLFLNKLCEGYYVDANDPHSAVRITRCSTYDDEFAGLRNITRSIPSSFQLGTTTATIPLIAALARTTDSLTRLVSAASLAMQALLILACLGAGLTAALSAAVAPLGYRRAVVRAAAASAALAAATLGLVAVVGTAVVAGAGTAVNDFAAAFSMRTERGAAFLAEVWVATALAALVAAFWAVVWLVEGRRHGYKRRRRTEAQIGNYRGIWAELREDFAVEGARPRGYSRVHAKEGRSVTTGVPMRHSSRPGSRETAAV</sequence>
<feature type="transmembrane region" description="Helical" evidence="2">
    <location>
        <begin position="6"/>
        <end position="28"/>
    </location>
</feature>
<dbReference type="PANTHER" id="PTHR28019">
    <property type="entry name" value="CELL MEMBRANE PROTEIN YLR413W-RELATED"/>
    <property type="match status" value="1"/>
</dbReference>
<name>A0AAD9HYW2_9PEZI</name>
<dbReference type="Proteomes" id="UP001217918">
    <property type="component" value="Unassembled WGS sequence"/>
</dbReference>
<evidence type="ECO:0000256" key="1">
    <source>
        <dbReference type="SAM" id="MobiDB-lite"/>
    </source>
</evidence>
<keyword evidence="2" id="KW-0812">Transmembrane</keyword>
<proteinExistence type="predicted"/>
<dbReference type="PANTHER" id="PTHR28019:SF7">
    <property type="entry name" value="SUR7 PROTEIN"/>
    <property type="match status" value="1"/>
</dbReference>
<dbReference type="InterPro" id="IPR052413">
    <property type="entry name" value="SUR7_domain"/>
</dbReference>
<dbReference type="InterPro" id="IPR009571">
    <property type="entry name" value="SUR7/Rim9-like_fungi"/>
</dbReference>
<gene>
    <name evidence="3" type="ORF">P8C59_002772</name>
</gene>
<organism evidence="3 4">
    <name type="scientific">Phyllachora maydis</name>
    <dbReference type="NCBI Taxonomy" id="1825666"/>
    <lineage>
        <taxon>Eukaryota</taxon>
        <taxon>Fungi</taxon>
        <taxon>Dikarya</taxon>
        <taxon>Ascomycota</taxon>
        <taxon>Pezizomycotina</taxon>
        <taxon>Sordariomycetes</taxon>
        <taxon>Sordariomycetidae</taxon>
        <taxon>Phyllachorales</taxon>
        <taxon>Phyllachoraceae</taxon>
        <taxon>Phyllachora</taxon>
    </lineage>
</organism>
<feature type="region of interest" description="Disordered" evidence="1">
    <location>
        <begin position="353"/>
        <end position="379"/>
    </location>
</feature>
<evidence type="ECO:0000313" key="3">
    <source>
        <dbReference type="EMBL" id="KAK2068108.1"/>
    </source>
</evidence>
<feature type="transmembrane region" description="Helical" evidence="2">
    <location>
        <begin position="241"/>
        <end position="262"/>
    </location>
</feature>
<keyword evidence="2" id="KW-1133">Transmembrane helix</keyword>
<dbReference type="GO" id="GO:0031505">
    <property type="term" value="P:fungal-type cell wall organization"/>
    <property type="evidence" value="ECO:0007669"/>
    <property type="project" value="TreeGrafter"/>
</dbReference>
<feature type="transmembrane region" description="Helical" evidence="2">
    <location>
        <begin position="206"/>
        <end position="229"/>
    </location>
</feature>
<comment type="caution">
    <text evidence="3">The sequence shown here is derived from an EMBL/GenBank/DDBJ whole genome shotgun (WGS) entry which is preliminary data.</text>
</comment>
<dbReference type="AlphaFoldDB" id="A0AAD9HYW2"/>
<feature type="transmembrane region" description="Helical" evidence="2">
    <location>
        <begin position="282"/>
        <end position="307"/>
    </location>
</feature>
<keyword evidence="2" id="KW-0472">Membrane</keyword>
<dbReference type="GO" id="GO:0005886">
    <property type="term" value="C:plasma membrane"/>
    <property type="evidence" value="ECO:0007669"/>
    <property type="project" value="InterPro"/>
</dbReference>
<dbReference type="Pfam" id="PF06687">
    <property type="entry name" value="SUR7"/>
    <property type="match status" value="1"/>
</dbReference>
<accession>A0AAD9HYW2</accession>
<evidence type="ECO:0000313" key="4">
    <source>
        <dbReference type="Proteomes" id="UP001217918"/>
    </source>
</evidence>
<dbReference type="EMBL" id="JAQQPM010000002">
    <property type="protein sequence ID" value="KAK2068108.1"/>
    <property type="molecule type" value="Genomic_DNA"/>
</dbReference>
<reference evidence="3" key="1">
    <citation type="journal article" date="2023" name="Mol. Plant Microbe Interact.">
        <title>Elucidating the Obligate Nature and Biological Capacity of an Invasive Fungal Corn Pathogen.</title>
        <authorList>
            <person name="MacCready J.S."/>
            <person name="Roggenkamp E.M."/>
            <person name="Gdanetz K."/>
            <person name="Chilvers M.I."/>
        </authorList>
    </citation>
    <scope>NUCLEOTIDE SEQUENCE</scope>
    <source>
        <strain evidence="3">PM02</strain>
    </source>
</reference>
<dbReference type="GO" id="GO:0051285">
    <property type="term" value="C:cell cortex of cell tip"/>
    <property type="evidence" value="ECO:0007669"/>
    <property type="project" value="TreeGrafter"/>
</dbReference>
<evidence type="ECO:0000256" key="2">
    <source>
        <dbReference type="SAM" id="Phobius"/>
    </source>
</evidence>